<keyword evidence="11" id="KW-0472">Membrane</keyword>
<dbReference type="EC" id="6.3.5.1" evidence="3"/>
<keyword evidence="11" id="KW-1133">Transmembrane helix</keyword>
<dbReference type="CDD" id="cd00553">
    <property type="entry name" value="NAD_synthase"/>
    <property type="match status" value="1"/>
</dbReference>
<dbReference type="InterPro" id="IPR003010">
    <property type="entry name" value="C-N_Hydrolase"/>
</dbReference>
<organism evidence="13 14">
    <name type="scientific">Symbiodinium microadriaticum</name>
    <name type="common">Dinoflagellate</name>
    <name type="synonym">Zooxanthella microadriatica</name>
    <dbReference type="NCBI Taxonomy" id="2951"/>
    <lineage>
        <taxon>Eukaryota</taxon>
        <taxon>Sar</taxon>
        <taxon>Alveolata</taxon>
        <taxon>Dinophyceae</taxon>
        <taxon>Suessiales</taxon>
        <taxon>Symbiodiniaceae</taxon>
        <taxon>Symbiodinium</taxon>
    </lineage>
</organism>
<dbReference type="PROSITE" id="PS50263">
    <property type="entry name" value="CN_HYDROLASE"/>
    <property type="match status" value="1"/>
</dbReference>
<accession>A0A1Q9DA80</accession>
<keyword evidence="14" id="KW-1185">Reference proteome</keyword>
<evidence type="ECO:0000256" key="9">
    <source>
        <dbReference type="ARBA" id="ARBA00052340"/>
    </source>
</evidence>
<feature type="region of interest" description="Disordered" evidence="10">
    <location>
        <begin position="2259"/>
        <end position="2284"/>
    </location>
</feature>
<keyword evidence="6" id="KW-0067">ATP-binding</keyword>
<keyword evidence="11" id="KW-0812">Transmembrane</keyword>
<feature type="compositionally biased region" description="Basic and acidic residues" evidence="10">
    <location>
        <begin position="2259"/>
        <end position="2282"/>
    </location>
</feature>
<dbReference type="InterPro" id="IPR029063">
    <property type="entry name" value="SAM-dependent_MTases_sf"/>
</dbReference>
<keyword evidence="4" id="KW-0436">Ligase</keyword>
<dbReference type="Proteomes" id="UP000186817">
    <property type="component" value="Unassembled WGS sequence"/>
</dbReference>
<dbReference type="GO" id="GO:0003952">
    <property type="term" value="F:NAD+ synthase (glutamine-hydrolyzing) activity"/>
    <property type="evidence" value="ECO:0007669"/>
    <property type="project" value="UniProtKB-EC"/>
</dbReference>
<dbReference type="GO" id="GO:0004359">
    <property type="term" value="F:glutaminase activity"/>
    <property type="evidence" value="ECO:0007669"/>
    <property type="project" value="InterPro"/>
</dbReference>
<evidence type="ECO:0000256" key="11">
    <source>
        <dbReference type="SAM" id="Phobius"/>
    </source>
</evidence>
<comment type="caution">
    <text evidence="13">The sequence shown here is derived from an EMBL/GenBank/DDBJ whole genome shotgun (WGS) entry which is preliminary data.</text>
</comment>
<dbReference type="FunFam" id="3.40.50.620:FF:000036">
    <property type="entry name" value="Glutamine-dependent NAD(+) synthetase"/>
    <property type="match status" value="1"/>
</dbReference>
<proteinExistence type="inferred from homology"/>
<dbReference type="PANTHER" id="PTHR23090:SF9">
    <property type="entry name" value="GLUTAMINE-DEPENDENT NAD(+) SYNTHETASE"/>
    <property type="match status" value="1"/>
</dbReference>
<evidence type="ECO:0000256" key="4">
    <source>
        <dbReference type="ARBA" id="ARBA00022598"/>
    </source>
</evidence>
<feature type="transmembrane region" description="Helical" evidence="11">
    <location>
        <begin position="2679"/>
        <end position="2702"/>
    </location>
</feature>
<evidence type="ECO:0000256" key="1">
    <source>
        <dbReference type="ARBA" id="ARBA00005188"/>
    </source>
</evidence>
<dbReference type="HAMAP" id="MF_02090">
    <property type="entry name" value="NadE_glutamine_dep"/>
    <property type="match status" value="1"/>
</dbReference>
<dbReference type="UniPathway" id="UPA00253">
    <property type="reaction ID" value="UER00334"/>
</dbReference>
<dbReference type="InterPro" id="IPR003694">
    <property type="entry name" value="NAD_synthase"/>
</dbReference>
<dbReference type="EMBL" id="LSRX01000636">
    <property type="protein sequence ID" value="OLP92057.1"/>
    <property type="molecule type" value="Genomic_DNA"/>
</dbReference>
<sequence length="3254" mass="360443">MLAAVDPKFPMCFVQETHAEPSGPQGTADREQGSSLLGGSQVWIGSWLWRPRRGAADLVVHSLPGAAEEPASGAGNSSSYASRPNWRKRYRRVLPFDEARRCVQAIGFGNREEWDEWVAEGKKSPFLGPYVPSDPEAMYAEEWQGWDDFLGCILPFSKARLVSRMLGLQSQEAWYTFVEDDPVRLRSLRLPALPSIYYSSEWQGYEDWLALPNETLFPFLAAAWTPPELSPSDEFRNQELLQQSLFEEYYHLGTGLAQVTPKLREMARAALTTWPAIAFGIANGLYHFCFYREDGLGSSVASKYTSALVKDWDPDAGLPPSAMLNIEDMVLAEQTPRASRKNSAPAIVQSDGGRELKESARVLRAAQETFRLMKESPYHAAPAAMASMCSALAIHSDLSKKGWIRLRRRVRQCWVPLVGDKSVLCSVCIMMMHESASPFAGTRRLPSDVALNDELYPRTFGAVWPSSSFPYAEFLESNFEVFLEELQSIMAEEGLFEQLRRAARNAEGLAVWPPDTCQHGENAVQCCGVVGLCLLSLGLLGLSLAVQRHLGNSRRLAAHLGLVTPPGAVLNVGHPSPEVQSMASDASCEFANPVRAEALVSRALRQEMDAALMQSIVESSQTERSQAAAHAKHRTQRVWGCLDRTSKHFTTQPRLQTQTKPKGLVLAALGAGPKYCSASQQKFPAGEMADADVEELTQRPEDFDLPTVEDAIRFMVTRFLETTHRRKLHEILACKWDRYQSAQAAVKLLGQHGVELSPEDEAHLSGLGDSELIDALVQKIPEQSSEQFQAFFLELQLVVSAALRIRKGLEEAKPDEVSQALDDVELSNVGPHVMKMAVVQAGSDVMTLGLQHKAWIQESQLKLSVLVRGQEEAMAAKKKLAAANAVLHNNTVSQNEKAKKVVATFLHGSVTALLKSVLASWLCIMRREKSETAVHREYRDRIERMQKQLAKCKQDQLAMVRSMFMRKSAAGILQLKRELFATWREEVEESKIDNDVWLEVKKVERQLAALKATQAGRMKQVIESVTAVSYTGLITACIRAWQGEVGTKRKEQELQRWLVTTRKKLAQLQEANRSLTRTTCARLAEQFDVGLLSIAMRSWVQTLQEAKQSSGMAESLSSVQGKLSTFGAKNAVSALKTMEQASDYLDEILTLRCFHAWRLDQKMSMISSQHGAVIEGKRTQLQNVQYMFRTFALKLEAEAQEMKKHSWKRERRIHSKGENTVSLPDIHARPGAQQGPDEKGAIGAGAREGCDDLGRLKSRRGHLVLPAFRCLPVKSPARVQPPMTRRFEWQYVRYRFARSPADQHPVSGSQRAPVAPLPEACCCNLASWALCIMQPAKKARLCSSTVKAPKLVKVATCNLNQWAMDFKGNLERVKESIKEAKAQGCSFRTGPELEITGYGCEDHFLENDTFLHAWSSMADLLKTDLTDGILCDIGMPVMHRNVPYNCRVWVVNRSILGIRPKIFLANDGNYREMRWFTPWHIDPGNPGFGELEEYFLPREIAEITGNAKVPFGIFAVSTKDTCLATETCEELFTPDAPHIKLALDGVEIIANGSGSHHQLRKLDKRIDLVRGATSKSGGVYLYANVKGCDGGRLYFDGCCMVWSNGKLLAQGTQFGMLDEIEVVVATVNLNDVRSMRSNFIARSYQASSTPTVHRVEVDFSLCHPDPLSISESQPIEPKIVNPMEEIAYGPSAWLWDYLRRSGQRGYFLPLSGGADSSSTAALVGIMCQRVFRELTEGTERSKALVLADIRKVTRRPFYTPPSWQDFCGKIFVTCYMASEHSGSETRSRAENLAKQIGANHTSIAIRPITDGIVKVFQQCQFESDKIDKSKVKADATWNQSGTEDIALQNIQARSRMVMAYFMAQLMPWATDKAMKGEVGPGWGSLLVLGSANVDEALRGYYTKYDCSAADINPIGGINKRDLKAFLKWAAKEKGIGELEKVANAVPTAELRPDKAHDPRSIWAMAAMSLRSGGPATWALVVILGLGGAWLQPAKGPWVRHGRVGLRATGGAEAVDTDDLLVALGRNLWAAADELLEVSATLAALGLVPRSDDGNSRKFSPLGLGSAALALRNAADNILDDDWENAMGELEVASVSCEGYLPAAFMQGVVDLFSYEEPIPECEWSSARQSFRGLSRNLFSIADRLGQSSNPLAESLRYAGEKLRSAGKLFVEGGFQMPKDPRFSRGERGEWSSQSQQSYYGNFYSSTGPSPEAQLAEEAPPGTPAAKLVESIRLEIEDADAGGPQERRALLRKLVRRLHPDQNPGKEIEGGKKVEEQSDEKDMGMSYDELGDLGHLRKVEKCGPLSTFLKLRQLWSNKTADWTGPQDNDRAITPSIRVKEQPKSFDEKVAQKVKDFYFYNAINRHKMTTLTPSYHAENYSPDDNRFDLRPFLFPATFEAQFEAIDEAPHCQPEVGVACVCRSGQWKKNKKEKAEGEEREGASVLVLCSKGTCGFRSIQQLVNDIITELLDSRPQPLTAPELRKNLKPRLVALILDSIAAEGLNLQLANESPQKAERGGRQRQGKAVARFGYVPEQVTDSLARLVVRRQCSACGIPHYLAVVDSEDGDSDAWARAAFASYRRRASAVVYAWTLAGGDDGPGVELVSECALANKDYAASAWGGFETYMNSLDQGLLALAALVIGSHVCSLAYRAHDVDIFCMLLPASHVSLEPPNPVAMLRYRTLLCFFLAVVLLCIFANAAVLYRGGVWRAYFLPTEDVWDSIHEHGKGLAGGIWGYNQSKLENYTMMRYLYEKPYESIWDVSCNVGFMLASLLKRHPGAKHYGTDISNVMVAATRENCPSCMATQFDLGNLVNPAISPQEVVYAAWHQEDAPRFFDVILVSDVLLFIRWGGIPPILLRCSCCCSMFRKWALPSQRAFINNIASLARDEVVFSYNQGNIIVSTMMQELGIEFDKKYSIYKVAGAPVKSRDKPARSSRPLQLGLADWLDFTKISLYPADVVSDPLELFFVVAWGISSCLGWYAQLFAVAAGVDPLALPDSVAFRLQQLEKYFPWFFDNGQEFASKILPQRLSQESMPFLPKEEVEMDDLSEPLPGAQVPCSPVIEVLLDRDLVPSEVTLALLFVMTFSGAAKMFAGLTSGNADDVAKFHSHLGKTLYGFAGVSQALGYFMPELLSLLLTVILIASTSATIAFLNGRSPEVVKRMKRFDNGSNESSWEPAREASLKVAKPTYRPAISSAATTRIESLRTITRRNSSIASIGAGRTKSFDWDAVLEAFEVQELQGSNNLVNFLSSALAA</sequence>
<dbReference type="PANTHER" id="PTHR23090">
    <property type="entry name" value="NH 3 /GLUTAMINE-DEPENDENT NAD + SYNTHETASE"/>
    <property type="match status" value="1"/>
</dbReference>
<dbReference type="Gene3D" id="3.60.110.10">
    <property type="entry name" value="Carbon-nitrogen hydrolase"/>
    <property type="match status" value="1"/>
</dbReference>
<evidence type="ECO:0000256" key="5">
    <source>
        <dbReference type="ARBA" id="ARBA00022741"/>
    </source>
</evidence>
<dbReference type="Pfam" id="PF00795">
    <property type="entry name" value="CN_hydrolase"/>
    <property type="match status" value="1"/>
</dbReference>
<evidence type="ECO:0000259" key="12">
    <source>
        <dbReference type="PROSITE" id="PS50263"/>
    </source>
</evidence>
<evidence type="ECO:0000256" key="10">
    <source>
        <dbReference type="SAM" id="MobiDB-lite"/>
    </source>
</evidence>
<dbReference type="CDD" id="cd07570">
    <property type="entry name" value="GAT_Gln-NAD-synth"/>
    <property type="match status" value="1"/>
</dbReference>
<dbReference type="GO" id="GO:0009435">
    <property type="term" value="P:NAD+ biosynthetic process"/>
    <property type="evidence" value="ECO:0007669"/>
    <property type="project" value="UniProtKB-UniPathway"/>
</dbReference>
<dbReference type="OrthoDB" id="2020662at2759"/>
<dbReference type="Pfam" id="PF02540">
    <property type="entry name" value="NAD_synthase"/>
    <property type="match status" value="1"/>
</dbReference>
<evidence type="ECO:0000313" key="13">
    <source>
        <dbReference type="EMBL" id="OLP92057.1"/>
    </source>
</evidence>
<reference evidence="13 14" key="1">
    <citation type="submission" date="2016-02" db="EMBL/GenBank/DDBJ databases">
        <title>Genome analysis of coral dinoflagellate symbionts highlights evolutionary adaptations to a symbiotic lifestyle.</title>
        <authorList>
            <person name="Aranda M."/>
            <person name="Li Y."/>
            <person name="Liew Y.J."/>
            <person name="Baumgarten S."/>
            <person name="Simakov O."/>
            <person name="Wilson M."/>
            <person name="Piel J."/>
            <person name="Ashoor H."/>
            <person name="Bougouffa S."/>
            <person name="Bajic V.B."/>
            <person name="Ryu T."/>
            <person name="Ravasi T."/>
            <person name="Bayer T."/>
            <person name="Micklem G."/>
            <person name="Kim H."/>
            <person name="Bhak J."/>
            <person name="Lajeunesse T.C."/>
            <person name="Voolstra C.R."/>
        </authorList>
    </citation>
    <scope>NUCLEOTIDE SEQUENCE [LARGE SCALE GENOMIC DNA]</scope>
    <source>
        <strain evidence="13 14">CCMP2467</strain>
    </source>
</reference>
<evidence type="ECO:0000256" key="6">
    <source>
        <dbReference type="ARBA" id="ARBA00022840"/>
    </source>
</evidence>
<name>A0A1Q9DA80_SYMMI</name>
<dbReference type="InterPro" id="IPR036526">
    <property type="entry name" value="C-N_Hydrolase_sf"/>
</dbReference>
<keyword evidence="5" id="KW-0547">Nucleotide-binding</keyword>
<dbReference type="GO" id="GO:0005524">
    <property type="term" value="F:ATP binding"/>
    <property type="evidence" value="ECO:0007669"/>
    <property type="project" value="UniProtKB-KW"/>
</dbReference>
<dbReference type="Gene3D" id="3.40.50.150">
    <property type="entry name" value="Vaccinia Virus protein VP39"/>
    <property type="match status" value="1"/>
</dbReference>
<dbReference type="SUPFAM" id="SSF56317">
    <property type="entry name" value="Carbon-nitrogen hydrolase"/>
    <property type="match status" value="1"/>
</dbReference>
<feature type="transmembrane region" description="Helical" evidence="11">
    <location>
        <begin position="3130"/>
        <end position="3152"/>
    </location>
</feature>
<dbReference type="InterPro" id="IPR022310">
    <property type="entry name" value="NAD/GMP_synthase"/>
</dbReference>
<feature type="region of interest" description="Disordered" evidence="10">
    <location>
        <begin position="2198"/>
        <end position="2223"/>
    </location>
</feature>
<evidence type="ECO:0000256" key="7">
    <source>
        <dbReference type="ARBA" id="ARBA00023027"/>
    </source>
</evidence>
<dbReference type="InterPro" id="IPR014729">
    <property type="entry name" value="Rossmann-like_a/b/a_fold"/>
</dbReference>
<comment type="similarity">
    <text evidence="2">In the C-terminal section; belongs to the NAD synthetase family.</text>
</comment>
<dbReference type="SUPFAM" id="SSF53335">
    <property type="entry name" value="S-adenosyl-L-methionine-dependent methyltransferases"/>
    <property type="match status" value="1"/>
</dbReference>
<dbReference type="FunFam" id="3.60.110.10:FF:000003">
    <property type="entry name" value="Glutamine-dependent NAD(+) synthetase"/>
    <property type="match status" value="1"/>
</dbReference>
<feature type="domain" description="CN hydrolase" evidence="12">
    <location>
        <begin position="1352"/>
        <end position="1629"/>
    </location>
</feature>
<dbReference type="InterPro" id="IPR014445">
    <property type="entry name" value="Gln-dep_NAD_synthase"/>
</dbReference>
<feature type="compositionally biased region" description="Polar residues" evidence="10">
    <location>
        <begin position="2198"/>
        <end position="2208"/>
    </location>
</feature>
<feature type="region of interest" description="Disordered" evidence="10">
    <location>
        <begin position="1206"/>
        <end position="1240"/>
    </location>
</feature>
<dbReference type="GO" id="GO:0005737">
    <property type="term" value="C:cytoplasm"/>
    <property type="evidence" value="ECO:0007669"/>
    <property type="project" value="InterPro"/>
</dbReference>
<keyword evidence="7" id="KW-0520">NAD</keyword>
<evidence type="ECO:0000256" key="3">
    <source>
        <dbReference type="ARBA" id="ARBA00012743"/>
    </source>
</evidence>
<protein>
    <recommendedName>
        <fullName evidence="3">NAD(+) synthase (glutamine-hydrolyzing)</fullName>
        <ecNumber evidence="3">6.3.5.1</ecNumber>
    </recommendedName>
    <alternativeName>
        <fullName evidence="8">NAD(+) synthase [glutamine-hydrolyzing]</fullName>
    </alternativeName>
</protein>
<dbReference type="SUPFAM" id="SSF52402">
    <property type="entry name" value="Adenine nucleotide alpha hydrolases-like"/>
    <property type="match status" value="1"/>
</dbReference>
<gene>
    <name evidence="13" type="primary">nadsyn1</name>
    <name evidence="13" type="ORF">AK812_SmicGene26179</name>
</gene>
<comment type="pathway">
    <text evidence="1">Cofactor biosynthesis; NAD(+) biosynthesis; NAD(+) from deamido-NAD(+) (L-Gln route): step 1/1.</text>
</comment>
<comment type="catalytic activity">
    <reaction evidence="9">
        <text>deamido-NAD(+) + L-glutamine + ATP + H2O = L-glutamate + AMP + diphosphate + NAD(+) + H(+)</text>
        <dbReference type="Rhea" id="RHEA:24384"/>
        <dbReference type="ChEBI" id="CHEBI:15377"/>
        <dbReference type="ChEBI" id="CHEBI:15378"/>
        <dbReference type="ChEBI" id="CHEBI:29985"/>
        <dbReference type="ChEBI" id="CHEBI:30616"/>
        <dbReference type="ChEBI" id="CHEBI:33019"/>
        <dbReference type="ChEBI" id="CHEBI:57540"/>
        <dbReference type="ChEBI" id="CHEBI:58359"/>
        <dbReference type="ChEBI" id="CHEBI:58437"/>
        <dbReference type="ChEBI" id="CHEBI:456215"/>
        <dbReference type="EC" id="6.3.5.1"/>
    </reaction>
</comment>
<evidence type="ECO:0000313" key="14">
    <source>
        <dbReference type="Proteomes" id="UP000186817"/>
    </source>
</evidence>
<evidence type="ECO:0000256" key="8">
    <source>
        <dbReference type="ARBA" id="ARBA00030681"/>
    </source>
</evidence>
<dbReference type="Gene3D" id="3.40.50.620">
    <property type="entry name" value="HUPs"/>
    <property type="match status" value="2"/>
</dbReference>
<evidence type="ECO:0000256" key="2">
    <source>
        <dbReference type="ARBA" id="ARBA00007145"/>
    </source>
</evidence>